<gene>
    <name evidence="5" type="ORF">CKAH01_16187</name>
</gene>
<dbReference type="InterPro" id="IPR009081">
    <property type="entry name" value="PP-bd_ACP"/>
</dbReference>
<dbReference type="SUPFAM" id="SSF47336">
    <property type="entry name" value="ACP-like"/>
    <property type="match status" value="2"/>
</dbReference>
<dbReference type="Pfam" id="PF00501">
    <property type="entry name" value="AMP-binding"/>
    <property type="match status" value="2"/>
</dbReference>
<dbReference type="Pfam" id="PF00550">
    <property type="entry name" value="PP-binding"/>
    <property type="match status" value="2"/>
</dbReference>
<dbReference type="SUPFAM" id="SSF52777">
    <property type="entry name" value="CoA-dependent acyltransferases"/>
    <property type="match status" value="6"/>
</dbReference>
<keyword evidence="6" id="KW-1185">Reference proteome</keyword>
<dbReference type="CDD" id="cd05918">
    <property type="entry name" value="A_NRPS_SidN3_like"/>
    <property type="match status" value="1"/>
</dbReference>
<dbReference type="Gene3D" id="3.30.300.30">
    <property type="match status" value="2"/>
</dbReference>
<keyword evidence="2" id="KW-0597">Phosphoprotein</keyword>
<organism evidence="5 6">
    <name type="scientific">Colletotrichum kahawae</name>
    <name type="common">Coffee berry disease fungus</name>
    <dbReference type="NCBI Taxonomy" id="34407"/>
    <lineage>
        <taxon>Eukaryota</taxon>
        <taxon>Fungi</taxon>
        <taxon>Dikarya</taxon>
        <taxon>Ascomycota</taxon>
        <taxon>Pezizomycotina</taxon>
        <taxon>Sordariomycetes</taxon>
        <taxon>Hypocreomycetidae</taxon>
        <taxon>Glomerellales</taxon>
        <taxon>Glomerellaceae</taxon>
        <taxon>Colletotrichum</taxon>
        <taxon>Colletotrichum gloeosporioides species complex</taxon>
    </lineage>
</organism>
<sequence>MSATAILEAVPGDPFSSIPAPQEGWHAVKIMAQGDSTSKYTLEATQVQRDILQEPIQWATAELPLPEPLPSFQAIENAWNTLASYHACLRAHPYVDTQADSVFVRVLRRIENIVPAVWADATTEDALAHVVWQPKTEKGKYKVILKFRRAIVDATSVDIIKTDFLLIISGLPPLDRLSFTFYNNFVQRNKKPNESAAFWHEMLATADLSSALSMPLSPGYVEAKERRYLRFQRSEASLPLFNMVPKGVARKTLFEIVWALVLSYHSNSQDVVFGVVGRDDSFVGAESTVGCLDQTYLLRVMIPTQSSVADVAQTVGNFALRAAKHAFIGLPAILQHLPRGQMVESVLNFTSGYTCSCLASGLRKFPMVMSVSDTNQPMLTMSYVSDITDSDAQTILDHYSNAIIDALAKTNVFESLLQDLRLVSDAETSFLLAAPPVAAIENPPTLSELIEISALSHSSRVAVVFEDQDSLSYEELNNAANGLGSYLKLSKGGVVPLLMDRSANLCIAILALLKSGVTYNILNPEMPQERNAQIIQECSPNLILADISYSHMFPSTRSIEDVLAEAAAFSRPDNSWNADCRPTPDDASYIIYTSGSTGKPKGTVITNRAAANGILQHPPLEDMPRVLLFYSPTSSAAQRTFVSTLVHGGTIVLASKESIFTDLAGVINRYEVDAMEITPTALNLLQPSRIPNIKQITIAGENMPQALVDAWAANSSLIVRNRYGSSECTQMSLGRRLRPKDNPRNLGAPADTTMTYILQPELDKLVALGVAGELCLSGPQLASGYLNEPGLTENAFVRNPFCKDESYNRMYRTGDRARKLPDGSIEIMGRIDWQVKINGNKVEPAEVDHTIARHQRVAACVTFGAEVGGNLTLVAAVVPKDGEQQWSELLPILRRHALDTLPTFMADLKTLRTLSTELGVHGFSALATSGSREGRLITNVVERRIADAWASALGIQQDVIDQDQSFIALGGNSLQAIRVISMLRDQGLVVDFRSLLTDMPLHEVAMLARESTADRSHATKPFSLIDNAPFVEELKTDMDVVDAYPATPLQSALLSTLNDHYIYRRAWDVSGLDIEKLKDSFCRVFELSDILRTGFVPHTHSFVQFVRADVSLPWVESDLALEEYTAWDSKIDLPLSGPLFRVGIVQNKWLVVTTHHSLCDFWSHNFLYQDVSAAYNGKTIPIRPRFAIRYLSGVHKSQLNDPQHNDLNIKTGSISTEVDLDLYGQAKLLGVAVGAVVSAAWAMVLSRHQDSHDVVFATTLSGRDTPVPGIESMDGPALATVPQRVTIIPEKSLISLVKDVCTPNLVDINQHACVGMQGALKAASLPTDSFDTLINILPNDESSETDANIFKRHGERPIWRTPYTVLEVIPDGARTVIRMSGDIDSRRIQFLCDSFIKAATAILKTRGQLVSDVDIMGDAEHIFLRNTLSNRDRLVTPVPQLLQADFEKCALTEPNRVAIDWTGTVQISYASLNGRANHVAAILIHHGLRPGDCVALMLEKSIEALVCIFGILKAGCTYLPLSPDNPVERNVFICQETSARLIILQGEKREFALHVTGLQALLVDYIPPLEAEAPIVDVAPQHHAYIIYTSGSTGQPKGIMVPHRTAAVAVKSMCAVERRFEGEWRVLQLSNYVFDASIMDIFNTLSTGGTLCMAPTAELLSDLTGCIRRMDVHQAALTPTVAGLLQASEVPCLQTLVLMGESVPRRVLDQWTPYCRVLNSYGPTETSIVACTKEVECGGLGPAGNIGPPYASVMAFVLDAEGSSLRHHGAIGELCLAGPQVTDGYVGRDDLTAKAFVWDEALQVRMYRTGDLVRWLPNGDLECLGRKDNQIKINGFRVELGEIEAVIRDSGLVADVVVILATISSKQQLVAACIFKSSAQSSIIAKDSTLGELTVESAENHMEDFCALRERLGLLAYYMVPKTVLPMTRLPLLPSHKVNRKELEAAVQKLGAAELSPYVMETVTDEQEVVPTETPLENALAVMWVDVLNVPATQIGRETNFLSLGGDSVSAIGLASMARQMGYSLPVPTILRTPKLKELAAQMAPLPRSDAPRVRAVFEVPELAKHEATAAGLDWEKDVEYVYPCPPGQVEFLKQGKREEQAWALHTVRRMPSTADQETWKRSTSMLASVDDILRTSWLQVSETEWIGLVLRSTQLDLTCIRCQNEAEAASIIESTWNERFVFGKPFIRYTIITYPDNTWDLITKLDHAVYDGTLLRIFDDHYAAILREQPIPRHTTFKDFAFHIYDLDKSKSLDYWRKRLYKWGESSFLNQAAWANASAPLCNSVVKRSFHRANVDQLATDIGVTPATVFQGAFQIWLSQATASQDVAFDYLLTGRNVDLPDPQTINGTTANFLPMRIDIDSEEGLASFMRRTQDDFWAMTDHGDIGLDQIYEAAGLDRESVGNRVLFIYQPFDPAPSDDPNADFRWLIMAKCRVRMPAPYALVVEVHKAPEKAFALKMSYDSTVLSQDAAGATADEIVKTIEKVIGLSGNAMEKRMGDF</sequence>
<dbReference type="GO" id="GO:0031177">
    <property type="term" value="F:phosphopantetheine binding"/>
    <property type="evidence" value="ECO:0007669"/>
    <property type="project" value="TreeGrafter"/>
</dbReference>
<dbReference type="EMBL" id="VYYT01000154">
    <property type="protein sequence ID" value="KAK2762401.1"/>
    <property type="molecule type" value="Genomic_DNA"/>
</dbReference>
<evidence type="ECO:0000313" key="6">
    <source>
        <dbReference type="Proteomes" id="UP001281614"/>
    </source>
</evidence>
<feature type="domain" description="Carrier" evidence="4">
    <location>
        <begin position="1971"/>
        <end position="2047"/>
    </location>
</feature>
<dbReference type="PANTHER" id="PTHR45527:SF1">
    <property type="entry name" value="FATTY ACID SYNTHASE"/>
    <property type="match status" value="1"/>
</dbReference>
<evidence type="ECO:0000256" key="2">
    <source>
        <dbReference type="ARBA" id="ARBA00022553"/>
    </source>
</evidence>
<dbReference type="FunFam" id="3.40.50.980:FF:000001">
    <property type="entry name" value="Non-ribosomal peptide synthetase"/>
    <property type="match status" value="1"/>
</dbReference>
<feature type="domain" description="Carrier" evidence="4">
    <location>
        <begin position="936"/>
        <end position="1015"/>
    </location>
</feature>
<dbReference type="PANTHER" id="PTHR45527">
    <property type="entry name" value="NONRIBOSOMAL PEPTIDE SYNTHETASE"/>
    <property type="match status" value="1"/>
</dbReference>
<proteinExistence type="predicted"/>
<dbReference type="Gene3D" id="3.30.559.30">
    <property type="entry name" value="Nonribosomal peptide synthetase, condensation domain"/>
    <property type="match status" value="3"/>
</dbReference>
<dbReference type="PROSITE" id="PS00012">
    <property type="entry name" value="PHOSPHOPANTETHEINE"/>
    <property type="match status" value="2"/>
</dbReference>
<dbReference type="PROSITE" id="PS00455">
    <property type="entry name" value="AMP_BINDING"/>
    <property type="match status" value="2"/>
</dbReference>
<dbReference type="Gene3D" id="1.10.1200.10">
    <property type="entry name" value="ACP-like"/>
    <property type="match status" value="2"/>
</dbReference>
<dbReference type="Gene3D" id="3.40.50.12780">
    <property type="entry name" value="N-terminal domain of ligase-like"/>
    <property type="match status" value="2"/>
</dbReference>
<evidence type="ECO:0000256" key="3">
    <source>
        <dbReference type="ARBA" id="ARBA00022598"/>
    </source>
</evidence>
<dbReference type="SUPFAM" id="SSF56801">
    <property type="entry name" value="Acetyl-CoA synthetase-like"/>
    <property type="match status" value="2"/>
</dbReference>
<dbReference type="GO" id="GO:0044550">
    <property type="term" value="P:secondary metabolite biosynthetic process"/>
    <property type="evidence" value="ECO:0007669"/>
    <property type="project" value="TreeGrafter"/>
</dbReference>
<protein>
    <submittedName>
        <fullName evidence="5">Nonribosomal peptide synthase</fullName>
    </submittedName>
</protein>
<dbReference type="InterPro" id="IPR036736">
    <property type="entry name" value="ACP-like_sf"/>
</dbReference>
<dbReference type="Gene3D" id="3.30.559.10">
    <property type="entry name" value="Chloramphenicol acetyltransferase-like domain"/>
    <property type="match status" value="2"/>
</dbReference>
<dbReference type="Proteomes" id="UP001281614">
    <property type="component" value="Unassembled WGS sequence"/>
</dbReference>
<keyword evidence="1" id="KW-0596">Phosphopantetheine</keyword>
<dbReference type="InterPro" id="IPR000873">
    <property type="entry name" value="AMP-dep_synth/lig_dom"/>
</dbReference>
<dbReference type="GO" id="GO:0016874">
    <property type="term" value="F:ligase activity"/>
    <property type="evidence" value="ECO:0007669"/>
    <property type="project" value="UniProtKB-KW"/>
</dbReference>
<keyword evidence="3" id="KW-0436">Ligase</keyword>
<dbReference type="CDD" id="cd19542">
    <property type="entry name" value="CT_NRPS-like"/>
    <property type="match status" value="1"/>
</dbReference>
<accession>A0AAE0D765</accession>
<dbReference type="GO" id="GO:0043041">
    <property type="term" value="P:amino acid activation for nonribosomal peptide biosynthetic process"/>
    <property type="evidence" value="ECO:0007669"/>
    <property type="project" value="TreeGrafter"/>
</dbReference>
<dbReference type="InterPro" id="IPR023213">
    <property type="entry name" value="CAT-like_dom_sf"/>
</dbReference>
<dbReference type="InterPro" id="IPR010071">
    <property type="entry name" value="AA_adenyl_dom"/>
</dbReference>
<evidence type="ECO:0000259" key="4">
    <source>
        <dbReference type="PROSITE" id="PS50075"/>
    </source>
</evidence>
<dbReference type="Pfam" id="PF00668">
    <property type="entry name" value="Condensation"/>
    <property type="match status" value="4"/>
</dbReference>
<dbReference type="NCBIfam" id="TIGR01733">
    <property type="entry name" value="AA-adenyl-dom"/>
    <property type="match status" value="1"/>
</dbReference>
<dbReference type="InterPro" id="IPR042099">
    <property type="entry name" value="ANL_N_sf"/>
</dbReference>
<dbReference type="InterPro" id="IPR001242">
    <property type="entry name" value="Condensation_dom"/>
</dbReference>
<name>A0AAE0D765_COLKA</name>
<evidence type="ECO:0000256" key="1">
    <source>
        <dbReference type="ARBA" id="ARBA00022450"/>
    </source>
</evidence>
<dbReference type="InterPro" id="IPR045851">
    <property type="entry name" value="AMP-bd_C_sf"/>
</dbReference>
<evidence type="ECO:0000313" key="5">
    <source>
        <dbReference type="EMBL" id="KAK2762401.1"/>
    </source>
</evidence>
<dbReference type="PROSITE" id="PS50075">
    <property type="entry name" value="CARRIER"/>
    <property type="match status" value="2"/>
</dbReference>
<dbReference type="GO" id="GO:0005737">
    <property type="term" value="C:cytoplasm"/>
    <property type="evidence" value="ECO:0007669"/>
    <property type="project" value="TreeGrafter"/>
</dbReference>
<reference evidence="5" key="1">
    <citation type="submission" date="2023-02" db="EMBL/GenBank/DDBJ databases">
        <title>Colletotrichum kahawae CIFC_Que2 genome sequencing and assembly.</title>
        <authorList>
            <person name="Baroncelli R."/>
        </authorList>
    </citation>
    <scope>NUCLEOTIDE SEQUENCE</scope>
    <source>
        <strain evidence="5">CIFC_Que2</strain>
    </source>
</reference>
<dbReference type="FunFam" id="3.30.300.30:FF:000015">
    <property type="entry name" value="Nonribosomal peptide synthase SidD"/>
    <property type="match status" value="1"/>
</dbReference>
<comment type="caution">
    <text evidence="5">The sequence shown here is derived from an EMBL/GenBank/DDBJ whole genome shotgun (WGS) entry which is preliminary data.</text>
</comment>
<dbReference type="InterPro" id="IPR020845">
    <property type="entry name" value="AMP-binding_CS"/>
</dbReference>
<dbReference type="InterPro" id="IPR006162">
    <property type="entry name" value="Ppantetheine_attach_site"/>
</dbReference>